<comment type="subcellular location">
    <subcellularLocation>
        <location evidence="4">Cell outer membrane</location>
    </subcellularLocation>
</comment>
<dbReference type="InterPro" id="IPR002372">
    <property type="entry name" value="PQQ_rpt_dom"/>
</dbReference>
<evidence type="ECO:0000256" key="3">
    <source>
        <dbReference type="ARBA" id="ARBA00023237"/>
    </source>
</evidence>
<dbReference type="PANTHER" id="PTHR34512:SF30">
    <property type="entry name" value="OUTER MEMBRANE PROTEIN ASSEMBLY FACTOR BAMB"/>
    <property type="match status" value="1"/>
</dbReference>
<accession>A0A143WQ30</accession>
<comment type="similarity">
    <text evidence="4">Belongs to the BamB family.</text>
</comment>
<dbReference type="GO" id="GO:0051205">
    <property type="term" value="P:protein insertion into membrane"/>
    <property type="evidence" value="ECO:0007669"/>
    <property type="project" value="UniProtKB-UniRule"/>
</dbReference>
<dbReference type="GO" id="GO:0043165">
    <property type="term" value="P:Gram-negative-bacterium-type cell outer membrane assembly"/>
    <property type="evidence" value="ECO:0007669"/>
    <property type="project" value="UniProtKB-UniRule"/>
</dbReference>
<dbReference type="InterPro" id="IPR017687">
    <property type="entry name" value="BamB"/>
</dbReference>
<dbReference type="KEGG" id="ged:FVIR_GE00016"/>
<dbReference type="Pfam" id="PF13360">
    <property type="entry name" value="PQQ_2"/>
    <property type="match status" value="1"/>
</dbReference>
<protein>
    <recommendedName>
        <fullName evidence="4">Outer membrane protein assembly factor BamB</fullName>
    </recommendedName>
</protein>
<feature type="domain" description="Pyrrolo-quinoline quinone repeat" evidence="5">
    <location>
        <begin position="68"/>
        <end position="308"/>
    </location>
</feature>
<evidence type="ECO:0000259" key="5">
    <source>
        <dbReference type="Pfam" id="PF13360"/>
    </source>
</evidence>
<keyword evidence="1 4" id="KW-0732">Signal</keyword>
<gene>
    <name evidence="4 6" type="primary">bamB</name>
    <name evidence="6" type="ORF">FVIR_GE00016</name>
</gene>
<dbReference type="SUPFAM" id="SSF50998">
    <property type="entry name" value="Quinoprotein alcohol dehydrogenase-like"/>
    <property type="match status" value="1"/>
</dbReference>
<reference evidence="7" key="1">
    <citation type="submission" date="2016-01" db="EMBL/GenBank/DDBJ databases">
        <authorList>
            <person name="Husnik F."/>
        </authorList>
    </citation>
    <scope>NUCLEOTIDE SEQUENCE [LARGE SCALE GENOMIC DNA]</scope>
</reference>
<name>A0A143WQ30_9ENTR</name>
<sequence>MFCTLLNGCSLFRNKENIVSISLSSRAEKQFQPRIVWSCSVGNGFGEFYSNLHPAWKNDRIFVADRYGVVKALDVDSGKEIWSTNLSTHTSFFSRNYPEQLSGGITVADSKIYIGSELAKIYALNVKDGSIAWEKKVAGEVLSTPVVTDNLVLIHTSNGILQALNEIDGTIKWDINLDVSSLTLRGKSSPTTAFGAAIVGGDNGRISAVMINQGQLIWQKYISQPSGSTEIARINDVKTTPVVVNGVVYALAYNGNFVALDLRSGQLMWSREIGSITNLLIDNDRIYLIDQNDRVVAMDTKGKIIFWHQSKLLHRKLTSPVLYNGYIITGDMEGYLHWISIDDGQLIAQKKIDCAGLLATPIIADNKLIVQAKNGKTYAIIF</sequence>
<evidence type="ECO:0000256" key="1">
    <source>
        <dbReference type="ARBA" id="ARBA00022729"/>
    </source>
</evidence>
<comment type="subunit">
    <text evidence="4">Part of the Bam complex, which is composed of the outer membrane protein BamA, and four lipoproteins BamB, BamC, BamD and BamE.</text>
</comment>
<dbReference type="SMART" id="SM00564">
    <property type="entry name" value="PQQ"/>
    <property type="match status" value="6"/>
</dbReference>
<dbReference type="NCBIfam" id="NF008351">
    <property type="entry name" value="PRK11138.1"/>
    <property type="match status" value="1"/>
</dbReference>
<dbReference type="InterPro" id="IPR018391">
    <property type="entry name" value="PQQ_b-propeller_rpt"/>
</dbReference>
<keyword evidence="2 4" id="KW-0472">Membrane</keyword>
<dbReference type="GO" id="GO:0009279">
    <property type="term" value="C:cell outer membrane"/>
    <property type="evidence" value="ECO:0007669"/>
    <property type="project" value="UniProtKB-SubCell"/>
</dbReference>
<keyword evidence="7" id="KW-1185">Reference proteome</keyword>
<dbReference type="PANTHER" id="PTHR34512">
    <property type="entry name" value="CELL SURFACE PROTEIN"/>
    <property type="match status" value="1"/>
</dbReference>
<dbReference type="AlphaFoldDB" id="A0A143WQ30"/>
<dbReference type="PATRIC" id="fig|1070130.3.peg.25"/>
<organism evidence="6 7">
    <name type="scientific">Candidatus Gullanella endobia</name>
    <dbReference type="NCBI Taxonomy" id="1070130"/>
    <lineage>
        <taxon>Bacteria</taxon>
        <taxon>Pseudomonadati</taxon>
        <taxon>Pseudomonadota</taxon>
        <taxon>Gammaproteobacteria</taxon>
        <taxon>Enterobacterales</taxon>
        <taxon>Enterobacteriaceae</taxon>
        <taxon>Candidatus Gullanella</taxon>
    </lineage>
</organism>
<evidence type="ECO:0000313" key="6">
    <source>
        <dbReference type="EMBL" id="CUX95721.1"/>
    </source>
</evidence>
<proteinExistence type="inferred from homology"/>
<comment type="function">
    <text evidence="4">Part of the outer membrane protein assembly complex, which is involved in assembly and insertion of beta-barrel proteins into the outer membrane.</text>
</comment>
<evidence type="ECO:0000256" key="2">
    <source>
        <dbReference type="ARBA" id="ARBA00023136"/>
    </source>
</evidence>
<dbReference type="NCBIfam" id="TIGR03300">
    <property type="entry name" value="assembly_YfgL"/>
    <property type="match status" value="1"/>
</dbReference>
<dbReference type="HAMAP" id="MF_00923">
    <property type="entry name" value="OM_assembly_BamB"/>
    <property type="match status" value="1"/>
</dbReference>
<dbReference type="EMBL" id="LN999832">
    <property type="protein sequence ID" value="CUX95721.1"/>
    <property type="molecule type" value="Genomic_DNA"/>
</dbReference>
<evidence type="ECO:0000313" key="7">
    <source>
        <dbReference type="Proteomes" id="UP000095665"/>
    </source>
</evidence>
<evidence type="ECO:0000256" key="4">
    <source>
        <dbReference type="HAMAP-Rule" id="MF_00923"/>
    </source>
</evidence>
<dbReference type="STRING" id="1070130.FVIR_GE00016"/>
<dbReference type="Proteomes" id="UP000095665">
    <property type="component" value="Chromosome I"/>
</dbReference>
<dbReference type="InterPro" id="IPR015943">
    <property type="entry name" value="WD40/YVTN_repeat-like_dom_sf"/>
</dbReference>
<keyword evidence="3 4" id="KW-0998">Cell outer membrane</keyword>
<dbReference type="Gene3D" id="2.130.10.10">
    <property type="entry name" value="YVTN repeat-like/Quinoprotein amine dehydrogenase"/>
    <property type="match status" value="1"/>
</dbReference>
<dbReference type="InterPro" id="IPR011047">
    <property type="entry name" value="Quinoprotein_ADH-like_sf"/>
</dbReference>